<reference evidence="4 5" key="1">
    <citation type="submission" date="2016-11" db="EMBL/GenBank/DDBJ databases">
        <authorList>
            <person name="Jaros S."/>
            <person name="Januszkiewicz K."/>
            <person name="Wedrychowicz H."/>
        </authorList>
    </citation>
    <scope>NUCLEOTIDE SEQUENCE [LARGE SCALE GENOMIC DNA]</scope>
    <source>
        <strain evidence="4 5">CGMCC 1.10190</strain>
    </source>
</reference>
<dbReference type="Gene3D" id="3.50.50.60">
    <property type="entry name" value="FAD/NAD(P)-binding domain"/>
    <property type="match status" value="1"/>
</dbReference>
<proteinExistence type="predicted"/>
<dbReference type="Gene3D" id="3.30.9.10">
    <property type="entry name" value="D-Amino Acid Oxidase, subunit A, domain 2"/>
    <property type="match status" value="1"/>
</dbReference>
<dbReference type="AlphaFoldDB" id="A0A1M5QTU8"/>
<dbReference type="PANTHER" id="PTHR13847">
    <property type="entry name" value="SARCOSINE DEHYDROGENASE-RELATED"/>
    <property type="match status" value="1"/>
</dbReference>
<dbReference type="Proteomes" id="UP000184226">
    <property type="component" value="Unassembled WGS sequence"/>
</dbReference>
<evidence type="ECO:0000259" key="3">
    <source>
        <dbReference type="Pfam" id="PF01266"/>
    </source>
</evidence>
<organism evidence="4 5">
    <name type="scientific">Pollutimonas bauzanensis</name>
    <dbReference type="NCBI Taxonomy" id="658167"/>
    <lineage>
        <taxon>Bacteria</taxon>
        <taxon>Pseudomonadati</taxon>
        <taxon>Pseudomonadota</taxon>
        <taxon>Betaproteobacteria</taxon>
        <taxon>Burkholderiales</taxon>
        <taxon>Alcaligenaceae</taxon>
        <taxon>Pollutimonas</taxon>
    </lineage>
</organism>
<accession>A0A1M5QTU8</accession>
<keyword evidence="1" id="KW-0560">Oxidoreductase</keyword>
<dbReference type="OrthoDB" id="9342835at2"/>
<keyword evidence="5" id="KW-1185">Reference proteome</keyword>
<dbReference type="GO" id="GO:0005737">
    <property type="term" value="C:cytoplasm"/>
    <property type="evidence" value="ECO:0007669"/>
    <property type="project" value="TreeGrafter"/>
</dbReference>
<protein>
    <submittedName>
        <fullName evidence="4">Glycine/D-amino acid oxidase</fullName>
    </submittedName>
</protein>
<gene>
    <name evidence="4" type="ORF">SAMN04488135_102374</name>
</gene>
<dbReference type="GO" id="GO:0016491">
    <property type="term" value="F:oxidoreductase activity"/>
    <property type="evidence" value="ECO:0007669"/>
    <property type="project" value="UniProtKB-KW"/>
</dbReference>
<dbReference type="EMBL" id="FQXE01000002">
    <property type="protein sequence ID" value="SHH17296.1"/>
    <property type="molecule type" value="Genomic_DNA"/>
</dbReference>
<feature type="domain" description="FAD dependent oxidoreductase" evidence="3">
    <location>
        <begin position="36"/>
        <end position="392"/>
    </location>
</feature>
<dbReference type="InterPro" id="IPR036188">
    <property type="entry name" value="FAD/NAD-bd_sf"/>
</dbReference>
<feature type="region of interest" description="Disordered" evidence="2">
    <location>
        <begin position="1"/>
        <end position="23"/>
    </location>
</feature>
<sequence length="439" mass="47855">MAAVGITPENDKTNGWSRILPPRAPKPGLEKDLVVDWVVVGGGLVGLAAARRLAQNRPDDSIALIEADRVGEGAQGRNAGFVIDSPHNVGSSMGEMDAARDHVRLARTAIASLSEQVSRHDIQCGWDPCGKLHTAVSREGIEKVLKPTVAVLQALGEPHEWLEGRALHERIGFTHFSAGIYTPGAVLVNPAALTRGLADNLPGNVTLYEGTPVLDAQYEPEIRLKTPRGTVRAGKLILAVNVFAGQFGFFRDRLIPVAAYASLTRPLDAREQAALGGLKTWGLTPANAFVGVTMRRTRDQRILIRQNMRYEPRLSRSDESRRQARAVHQRIFDERFPGLKGVTMEHTWTGFICFSRNGSPGFGRLAPNVYSAVCDNGLGLTKGTVSGLLIADKASGVDNPLIAAYESLGRPNRLPPRPFLDVGVRARFGWELWRHRNEA</sequence>
<dbReference type="Pfam" id="PF01266">
    <property type="entry name" value="DAO"/>
    <property type="match status" value="1"/>
</dbReference>
<evidence type="ECO:0000256" key="1">
    <source>
        <dbReference type="ARBA" id="ARBA00023002"/>
    </source>
</evidence>
<dbReference type="PANTHER" id="PTHR13847:SF281">
    <property type="entry name" value="FAD DEPENDENT OXIDOREDUCTASE DOMAIN-CONTAINING PROTEIN"/>
    <property type="match status" value="1"/>
</dbReference>
<dbReference type="STRING" id="658167.SAMN04488135_102374"/>
<evidence type="ECO:0000313" key="4">
    <source>
        <dbReference type="EMBL" id="SHH17296.1"/>
    </source>
</evidence>
<dbReference type="InterPro" id="IPR006076">
    <property type="entry name" value="FAD-dep_OxRdtase"/>
</dbReference>
<evidence type="ECO:0000256" key="2">
    <source>
        <dbReference type="SAM" id="MobiDB-lite"/>
    </source>
</evidence>
<name>A0A1M5QTU8_9BURK</name>
<dbReference type="RefSeq" id="WP_073101999.1">
    <property type="nucleotide sequence ID" value="NZ_FQXE01000002.1"/>
</dbReference>
<evidence type="ECO:0000313" key="5">
    <source>
        <dbReference type="Proteomes" id="UP000184226"/>
    </source>
</evidence>
<dbReference type="SUPFAM" id="SSF51905">
    <property type="entry name" value="FAD/NAD(P)-binding domain"/>
    <property type="match status" value="1"/>
</dbReference>